<dbReference type="AlphaFoldDB" id="A0A937JLU2"/>
<keyword evidence="2" id="KW-1133">Transmembrane helix</keyword>
<comment type="caution">
    <text evidence="3">The sequence shown here is derived from an EMBL/GenBank/DDBJ whole genome shotgun (WGS) entry which is preliminary data.</text>
</comment>
<reference evidence="3" key="1">
    <citation type="submission" date="2021-01" db="EMBL/GenBank/DDBJ databases">
        <title>WGS of actinomycetes isolated from Thailand.</title>
        <authorList>
            <person name="Thawai C."/>
        </authorList>
    </citation>
    <scope>NUCLEOTIDE SEQUENCE</scope>
    <source>
        <strain evidence="3">RCU-197</strain>
    </source>
</reference>
<feature type="transmembrane region" description="Helical" evidence="2">
    <location>
        <begin position="39"/>
        <end position="58"/>
    </location>
</feature>
<keyword evidence="2" id="KW-0812">Transmembrane</keyword>
<protein>
    <submittedName>
        <fullName evidence="3">Uncharacterized protein</fullName>
    </submittedName>
</protein>
<dbReference type="EMBL" id="JAERRK010000002">
    <property type="protein sequence ID" value="MBL1081656.1"/>
    <property type="molecule type" value="Genomic_DNA"/>
</dbReference>
<organism evidence="3 4">
    <name type="scientific">Streptomyces actinomycinicus</name>
    <dbReference type="NCBI Taxonomy" id="1695166"/>
    <lineage>
        <taxon>Bacteria</taxon>
        <taxon>Bacillati</taxon>
        <taxon>Actinomycetota</taxon>
        <taxon>Actinomycetes</taxon>
        <taxon>Kitasatosporales</taxon>
        <taxon>Streptomycetaceae</taxon>
        <taxon>Streptomyces</taxon>
    </lineage>
</organism>
<evidence type="ECO:0000313" key="4">
    <source>
        <dbReference type="Proteomes" id="UP000661858"/>
    </source>
</evidence>
<evidence type="ECO:0000313" key="3">
    <source>
        <dbReference type="EMBL" id="MBL1081656.1"/>
    </source>
</evidence>
<dbReference type="Proteomes" id="UP000661858">
    <property type="component" value="Unassembled WGS sequence"/>
</dbReference>
<keyword evidence="4" id="KW-1185">Reference proteome</keyword>
<evidence type="ECO:0000256" key="1">
    <source>
        <dbReference type="SAM" id="MobiDB-lite"/>
    </source>
</evidence>
<proteinExistence type="predicted"/>
<name>A0A937JLU2_9ACTN</name>
<gene>
    <name evidence="3" type="ORF">JK359_06630</name>
</gene>
<evidence type="ECO:0000256" key="2">
    <source>
        <dbReference type="SAM" id="Phobius"/>
    </source>
</evidence>
<accession>A0A937JLU2</accession>
<dbReference type="RefSeq" id="WP_201832576.1">
    <property type="nucleotide sequence ID" value="NZ_JAERRK010000002.1"/>
</dbReference>
<sequence>MKPQDLREQLLAAAEHAPPPEIDTDRVRTRVRRRRRARYAAVAGAGLAVAAAVVLHSLPSASAPEIKTPADSVIRPPAATSGTVPAFPPLTCGARIPADTGRGAVTVRVLDVRAAPDGTPQVTYSVNSTTAPAVLSGGPWILVLKDGRVVAGQDPTAPASGNTGDTTHRLTITPDRPHRARLAPVQGRPCGGTSWSPVWKGGYEVAVVLVTQHPASSGTRAPDAVIVTRTPLAG</sequence>
<keyword evidence="2" id="KW-0472">Membrane</keyword>
<feature type="region of interest" description="Disordered" evidence="1">
    <location>
        <begin position="1"/>
        <end position="24"/>
    </location>
</feature>